<dbReference type="Pfam" id="PF00583">
    <property type="entry name" value="Acetyltransf_1"/>
    <property type="match status" value="1"/>
</dbReference>
<dbReference type="STRING" id="870242.cpu_13260"/>
<dbReference type="InterPro" id="IPR000182">
    <property type="entry name" value="GNAT_dom"/>
</dbReference>
<dbReference type="InterPro" id="IPR024699">
    <property type="entry name" value="AcuA"/>
</dbReference>
<keyword evidence="3" id="KW-1185">Reference proteome</keyword>
<gene>
    <name evidence="2" type="ORF">cpu_13260</name>
</gene>
<dbReference type="GO" id="GO:0045150">
    <property type="term" value="P:acetoin catabolic process"/>
    <property type="evidence" value="ECO:0007669"/>
    <property type="project" value="InterPro"/>
</dbReference>
<accession>A0A1L8CV66</accession>
<dbReference type="GO" id="GO:0016747">
    <property type="term" value="F:acyltransferase activity, transferring groups other than amino-acyl groups"/>
    <property type="evidence" value="ECO:0007669"/>
    <property type="project" value="InterPro"/>
</dbReference>
<dbReference type="SUPFAM" id="SSF55729">
    <property type="entry name" value="Acyl-CoA N-acyltransferases (Nat)"/>
    <property type="match status" value="1"/>
</dbReference>
<dbReference type="AlphaFoldDB" id="A0A1L8CV66"/>
<dbReference type="PROSITE" id="PS51186">
    <property type="entry name" value="GNAT"/>
    <property type="match status" value="1"/>
</dbReference>
<proteinExistence type="predicted"/>
<dbReference type="CDD" id="cd04301">
    <property type="entry name" value="NAT_SF"/>
    <property type="match status" value="1"/>
</dbReference>
<dbReference type="Proteomes" id="UP000187485">
    <property type="component" value="Unassembled WGS sequence"/>
</dbReference>
<name>A0A1L8CV66_9THEO</name>
<comment type="caution">
    <text evidence="2">The sequence shown here is derived from an EMBL/GenBank/DDBJ whole genome shotgun (WGS) entry which is preliminary data.</text>
</comment>
<organism evidence="2 3">
    <name type="scientific">Carboxydothermus pertinax</name>
    <dbReference type="NCBI Taxonomy" id="870242"/>
    <lineage>
        <taxon>Bacteria</taxon>
        <taxon>Bacillati</taxon>
        <taxon>Bacillota</taxon>
        <taxon>Clostridia</taxon>
        <taxon>Thermoanaerobacterales</taxon>
        <taxon>Thermoanaerobacteraceae</taxon>
        <taxon>Carboxydothermus</taxon>
    </lineage>
</organism>
<reference evidence="3" key="1">
    <citation type="submission" date="2016-12" db="EMBL/GenBank/DDBJ databases">
        <title>Draft Genome Sequences od Carboxydothermus pertinax and islandicus, Hydrogenogenic Carboxydotrophic Bacteria.</title>
        <authorList>
            <person name="Fukuyama Y."/>
            <person name="Ohmae K."/>
            <person name="Yoneda Y."/>
            <person name="Yoshida T."/>
            <person name="Sako Y."/>
        </authorList>
    </citation>
    <scope>NUCLEOTIDE SEQUENCE [LARGE SCALE GENOMIC DNA]</scope>
    <source>
        <strain evidence="3">Ug1</strain>
    </source>
</reference>
<sequence length="203" mass="23464">MVEFNTPLGTVIIEKHDRGDTLRSLEIDEGLSNFRPYRRQKEALIDIANQPLGWVVIARLGEKIVGYVTFHSPDEFTRWGKAHLPFLLEMGAIEVTPGLRGTGLARKLLSEAFSDPVLEKYIVMSTEYYWHWDLKNKGMDVWSYQKMLENLFSSAAGMERVYTDDPEITSHPANMLMVRYGKELTPEQVEQFEVLRYEGKKVF</sequence>
<dbReference type="PIRSF" id="PIRSF021278">
    <property type="entry name" value="AcuA"/>
    <property type="match status" value="1"/>
</dbReference>
<dbReference type="GO" id="GO:0019152">
    <property type="term" value="F:acetoin dehydrogenase (NAD+) activity"/>
    <property type="evidence" value="ECO:0007669"/>
    <property type="project" value="InterPro"/>
</dbReference>
<dbReference type="OrthoDB" id="5416633at2"/>
<protein>
    <submittedName>
        <fullName evidence="2">Acetoin dehydrogenase</fullName>
    </submittedName>
</protein>
<evidence type="ECO:0000313" key="3">
    <source>
        <dbReference type="Proteomes" id="UP000187485"/>
    </source>
</evidence>
<dbReference type="RefSeq" id="WP_075859275.1">
    <property type="nucleotide sequence ID" value="NZ_BDJK01000020.1"/>
</dbReference>
<dbReference type="EMBL" id="BDJK01000020">
    <property type="protein sequence ID" value="GAV22816.1"/>
    <property type="molecule type" value="Genomic_DNA"/>
</dbReference>
<feature type="domain" description="N-acetyltransferase" evidence="1">
    <location>
        <begin position="11"/>
        <end position="185"/>
    </location>
</feature>
<evidence type="ECO:0000313" key="2">
    <source>
        <dbReference type="EMBL" id="GAV22816.1"/>
    </source>
</evidence>
<dbReference type="Gene3D" id="3.40.630.30">
    <property type="match status" value="1"/>
</dbReference>
<dbReference type="InterPro" id="IPR016181">
    <property type="entry name" value="Acyl_CoA_acyltransferase"/>
</dbReference>
<evidence type="ECO:0000259" key="1">
    <source>
        <dbReference type="PROSITE" id="PS51186"/>
    </source>
</evidence>